<feature type="coiled-coil region" evidence="2">
    <location>
        <begin position="24"/>
        <end position="51"/>
    </location>
</feature>
<feature type="coiled-coil region" evidence="2">
    <location>
        <begin position="158"/>
        <end position="238"/>
    </location>
</feature>
<evidence type="ECO:0000256" key="1">
    <source>
        <dbReference type="ARBA" id="ARBA00022729"/>
    </source>
</evidence>
<dbReference type="SUPFAM" id="SSF51261">
    <property type="entry name" value="Duplicated hybrid motif"/>
    <property type="match status" value="1"/>
</dbReference>
<name>A0A365P5W8_9FLAO</name>
<dbReference type="PANTHER" id="PTHR21666">
    <property type="entry name" value="PEPTIDASE-RELATED"/>
    <property type="match status" value="1"/>
</dbReference>
<dbReference type="InterPro" id="IPR050570">
    <property type="entry name" value="Cell_wall_metabolism_enzyme"/>
</dbReference>
<dbReference type="Proteomes" id="UP000253319">
    <property type="component" value="Unassembled WGS sequence"/>
</dbReference>
<dbReference type="GO" id="GO:0004222">
    <property type="term" value="F:metalloendopeptidase activity"/>
    <property type="evidence" value="ECO:0007669"/>
    <property type="project" value="TreeGrafter"/>
</dbReference>
<dbReference type="InterPro" id="IPR011055">
    <property type="entry name" value="Dup_hybrid_motif"/>
</dbReference>
<feature type="chain" id="PRO_5017041893" evidence="3">
    <location>
        <begin position="19"/>
        <end position="411"/>
    </location>
</feature>
<protein>
    <submittedName>
        <fullName evidence="5">Peptidase M23</fullName>
    </submittedName>
</protein>
<feature type="domain" description="M23ase beta-sheet core" evidence="4">
    <location>
        <begin position="312"/>
        <end position="404"/>
    </location>
</feature>
<dbReference type="EMBL" id="QLST01000001">
    <property type="protein sequence ID" value="RBA29975.1"/>
    <property type="molecule type" value="Genomic_DNA"/>
</dbReference>
<dbReference type="CDD" id="cd12797">
    <property type="entry name" value="M23_peptidase"/>
    <property type="match status" value="1"/>
</dbReference>
<evidence type="ECO:0000256" key="2">
    <source>
        <dbReference type="SAM" id="Coils"/>
    </source>
</evidence>
<accession>A0A365P5W8</accession>
<evidence type="ECO:0000313" key="6">
    <source>
        <dbReference type="Proteomes" id="UP000253319"/>
    </source>
</evidence>
<dbReference type="OrthoDB" id="9815884at2"/>
<comment type="caution">
    <text evidence="5">The sequence shown here is derived from an EMBL/GenBank/DDBJ whole genome shotgun (WGS) entry which is preliminary data.</text>
</comment>
<keyword evidence="1 3" id="KW-0732">Signal</keyword>
<reference evidence="5 6" key="1">
    <citation type="submission" date="2018-06" db="EMBL/GenBank/DDBJ databases">
        <title>Flavobacterium tibetense sp. nov., isolated from a wetland YonghuCo on Tibetan Plateau.</title>
        <authorList>
            <person name="Xing P."/>
            <person name="Phurbu D."/>
            <person name="Lu H."/>
        </authorList>
    </citation>
    <scope>NUCLEOTIDE SEQUENCE [LARGE SCALE GENOMIC DNA]</scope>
    <source>
        <strain evidence="5 6">YH5</strain>
    </source>
</reference>
<dbReference type="RefSeq" id="WP_113987858.1">
    <property type="nucleotide sequence ID" value="NZ_QLST01000001.1"/>
</dbReference>
<feature type="signal peptide" evidence="3">
    <location>
        <begin position="1"/>
        <end position="18"/>
    </location>
</feature>
<keyword evidence="2" id="KW-0175">Coiled coil</keyword>
<dbReference type="AlphaFoldDB" id="A0A365P5W8"/>
<dbReference type="Gene3D" id="2.70.70.10">
    <property type="entry name" value="Glucose Permease (Domain IIA)"/>
    <property type="match status" value="1"/>
</dbReference>
<organism evidence="5 6">
    <name type="scientific">Flavobacterium tibetense</name>
    <dbReference type="NCBI Taxonomy" id="2233533"/>
    <lineage>
        <taxon>Bacteria</taxon>
        <taxon>Pseudomonadati</taxon>
        <taxon>Bacteroidota</taxon>
        <taxon>Flavobacteriia</taxon>
        <taxon>Flavobacteriales</taxon>
        <taxon>Flavobacteriaceae</taxon>
        <taxon>Flavobacterium</taxon>
    </lineage>
</organism>
<proteinExistence type="predicted"/>
<evidence type="ECO:0000313" key="5">
    <source>
        <dbReference type="EMBL" id="RBA29975.1"/>
    </source>
</evidence>
<dbReference type="Gene3D" id="6.10.250.3150">
    <property type="match status" value="1"/>
</dbReference>
<dbReference type="Pfam" id="PF01551">
    <property type="entry name" value="Peptidase_M23"/>
    <property type="match status" value="1"/>
</dbReference>
<dbReference type="PANTHER" id="PTHR21666:SF289">
    <property type="entry name" value="L-ALA--D-GLU ENDOPEPTIDASE"/>
    <property type="match status" value="1"/>
</dbReference>
<feature type="coiled-coil region" evidence="2">
    <location>
        <begin position="87"/>
        <end position="114"/>
    </location>
</feature>
<sequence length="411" mass="46975">MNKSFVLLFLLAFTLGIAQPSDKQRQLEEQKQQIQKEIATFKKLLQNETKKEKSVLNEISAQKVRIRLSEKLISTTAKQMRLLDDDIYLTQLEINKLNRELNVLKEDYAKMIVKSYKSRNDQSRVMFVLSSQNFLQAYKRIQYMKQYAGFRKMQGDEIQEKQESLKQAVTRLEAGKKEKQKVLAESEAEKKELEIQKQEQEKLVKLIQKDKKKYAADINKKQKEAKAIDAQIKKLLAEAIAEANRKNAAKTGVKTPTATASSKFVLTPEGKIVSDNFKSNKGKLPWPVEKGYVYNKFGVRPHPTERNLTINNSGVEIATESGSNARAVFEGEVLQIQLIKGTNRKMVYVRHGDFVTIYQNLETVNVRIGDKVSFKQNLGRIATDASGKAIIKFIITQNVDTLNPELWLANM</sequence>
<dbReference type="InterPro" id="IPR016047">
    <property type="entry name" value="M23ase_b-sheet_dom"/>
</dbReference>
<evidence type="ECO:0000259" key="4">
    <source>
        <dbReference type="Pfam" id="PF01551"/>
    </source>
</evidence>
<evidence type="ECO:0000256" key="3">
    <source>
        <dbReference type="SAM" id="SignalP"/>
    </source>
</evidence>
<keyword evidence="6" id="KW-1185">Reference proteome</keyword>
<gene>
    <name evidence="5" type="ORF">DPN68_00905</name>
</gene>